<dbReference type="Gene3D" id="2.130.10.10">
    <property type="entry name" value="YVTN repeat-like/Quinoprotein amine dehydrogenase"/>
    <property type="match status" value="3"/>
</dbReference>
<dbReference type="InterPro" id="IPR036322">
    <property type="entry name" value="WD40_repeat_dom_sf"/>
</dbReference>
<dbReference type="GO" id="GO:1990234">
    <property type="term" value="C:transferase complex"/>
    <property type="evidence" value="ECO:0007669"/>
    <property type="project" value="UniProtKB-ARBA"/>
</dbReference>
<evidence type="ECO:0000256" key="2">
    <source>
        <dbReference type="ARBA" id="ARBA00022737"/>
    </source>
</evidence>
<gene>
    <name evidence="5" type="ORF">V565_169040</name>
</gene>
<dbReference type="InterPro" id="IPR027417">
    <property type="entry name" value="P-loop_NTPase"/>
</dbReference>
<keyword evidence="2" id="KW-0677">Repeat</keyword>
<feature type="repeat" description="WD" evidence="3">
    <location>
        <begin position="758"/>
        <end position="799"/>
    </location>
</feature>
<dbReference type="PANTHER" id="PTHR22847:SF637">
    <property type="entry name" value="WD REPEAT DOMAIN 5B"/>
    <property type="match status" value="1"/>
</dbReference>
<feature type="repeat" description="WD" evidence="3">
    <location>
        <begin position="844"/>
        <end position="884"/>
    </location>
</feature>
<evidence type="ECO:0000313" key="6">
    <source>
        <dbReference type="Proteomes" id="UP000027456"/>
    </source>
</evidence>
<dbReference type="InterPro" id="IPR007111">
    <property type="entry name" value="NACHT_NTPase"/>
</dbReference>
<feature type="repeat" description="WD" evidence="3">
    <location>
        <begin position="673"/>
        <end position="713"/>
    </location>
</feature>
<dbReference type="InterPro" id="IPR001680">
    <property type="entry name" value="WD40_rpt"/>
</dbReference>
<dbReference type="Pfam" id="PF00400">
    <property type="entry name" value="WD40"/>
    <property type="match status" value="7"/>
</dbReference>
<dbReference type="SMART" id="SM00320">
    <property type="entry name" value="WD40"/>
    <property type="match status" value="10"/>
</dbReference>
<feature type="repeat" description="WD" evidence="3">
    <location>
        <begin position="801"/>
        <end position="842"/>
    </location>
</feature>
<dbReference type="SUPFAM" id="SSF52540">
    <property type="entry name" value="P-loop containing nucleoside triphosphate hydrolases"/>
    <property type="match status" value="1"/>
</dbReference>
<dbReference type="SUPFAM" id="SSF50978">
    <property type="entry name" value="WD40 repeat-like"/>
    <property type="match status" value="1"/>
</dbReference>
<organism evidence="5 6">
    <name type="scientific">Rhizoctonia solani 123E</name>
    <dbReference type="NCBI Taxonomy" id="1423351"/>
    <lineage>
        <taxon>Eukaryota</taxon>
        <taxon>Fungi</taxon>
        <taxon>Dikarya</taxon>
        <taxon>Basidiomycota</taxon>
        <taxon>Agaricomycotina</taxon>
        <taxon>Agaricomycetes</taxon>
        <taxon>Cantharellales</taxon>
        <taxon>Ceratobasidiaceae</taxon>
        <taxon>Rhizoctonia</taxon>
    </lineage>
</organism>
<dbReference type="PANTHER" id="PTHR22847">
    <property type="entry name" value="WD40 REPEAT PROTEIN"/>
    <property type="match status" value="1"/>
</dbReference>
<feature type="repeat" description="WD" evidence="3">
    <location>
        <begin position="715"/>
        <end position="747"/>
    </location>
</feature>
<dbReference type="SUPFAM" id="SSF50998">
    <property type="entry name" value="Quinoprotein alcohol dehydrogenase-like"/>
    <property type="match status" value="1"/>
</dbReference>
<evidence type="ECO:0000259" key="4">
    <source>
        <dbReference type="PROSITE" id="PS50837"/>
    </source>
</evidence>
<accession>A0A074RIY5</accession>
<dbReference type="PROSITE" id="PS50837">
    <property type="entry name" value="NACHT"/>
    <property type="match status" value="1"/>
</dbReference>
<dbReference type="InterPro" id="IPR019775">
    <property type="entry name" value="WD40_repeat_CS"/>
</dbReference>
<comment type="caution">
    <text evidence="5">The sequence shown here is derived from an EMBL/GenBank/DDBJ whole genome shotgun (WGS) entry which is preliminary data.</text>
</comment>
<dbReference type="EMBL" id="AZST01000847">
    <property type="protein sequence ID" value="KEP47076.1"/>
    <property type="molecule type" value="Genomic_DNA"/>
</dbReference>
<dbReference type="InterPro" id="IPR011047">
    <property type="entry name" value="Quinoprotein_ADH-like_sf"/>
</dbReference>
<feature type="domain" description="NACHT" evidence="4">
    <location>
        <begin position="93"/>
        <end position="238"/>
    </location>
</feature>
<dbReference type="PROSITE" id="PS00678">
    <property type="entry name" value="WD_REPEATS_1"/>
    <property type="match status" value="1"/>
</dbReference>
<dbReference type="STRING" id="1423351.A0A074RIY5"/>
<evidence type="ECO:0000256" key="1">
    <source>
        <dbReference type="ARBA" id="ARBA00022574"/>
    </source>
</evidence>
<dbReference type="InterPro" id="IPR015943">
    <property type="entry name" value="WD40/YVTN_repeat-like_dom_sf"/>
</dbReference>
<dbReference type="Pfam" id="PF24883">
    <property type="entry name" value="NPHP3_N"/>
    <property type="match status" value="1"/>
</dbReference>
<evidence type="ECO:0000256" key="3">
    <source>
        <dbReference type="PROSITE-ProRule" id="PRU00221"/>
    </source>
</evidence>
<name>A0A074RIY5_9AGAM</name>
<protein>
    <submittedName>
        <fullName evidence="5">Vegetative incompatibility protein HET-E-1</fullName>
    </submittedName>
</protein>
<reference evidence="5 6" key="1">
    <citation type="submission" date="2013-12" db="EMBL/GenBank/DDBJ databases">
        <authorList>
            <person name="Cubeta M."/>
            <person name="Pakala S."/>
            <person name="Fedorova N."/>
            <person name="Thomas E."/>
            <person name="Dean R."/>
            <person name="Jabaji S."/>
            <person name="Neate S."/>
            <person name="Toda T."/>
            <person name="Tavantzis S."/>
            <person name="Vilgalys R."/>
            <person name="Bharathan N."/>
            <person name="Pakala S."/>
            <person name="Losada L.S."/>
            <person name="Zafar N."/>
            <person name="Nierman W."/>
        </authorList>
    </citation>
    <scope>NUCLEOTIDE SEQUENCE [LARGE SCALE GENOMIC DNA]</scope>
    <source>
        <strain evidence="5 6">123E</strain>
    </source>
</reference>
<dbReference type="PROSITE" id="PS50294">
    <property type="entry name" value="WD_REPEATS_REGION"/>
    <property type="match status" value="4"/>
</dbReference>
<keyword evidence="6" id="KW-1185">Reference proteome</keyword>
<dbReference type="OrthoDB" id="538223at2759"/>
<keyword evidence="1 3" id="KW-0853">WD repeat</keyword>
<sequence>MRGASMDEDELVRHYRKIQSHFRQLQINASMSTWSIANEHLVNTRLEGLSPVKQATYDSSLSTQISRRGCTEGTRIGVLNGLDDWLHDPTSSSIYWMNGMAGTGKTTIASTFCERVERCKLLAASFFCTRTSAECRDVTRIVPTIAYQLARYSVPFQSALCKILGQTPDIGSKNMLKQFEQLLKEPLQQVKDAMPDNLVVVIDALDECDDRNGVELVLDMLFRHAAHVPLKFLLTSRPEPEIYNKMVAHAQSREVIHLHDIEKSLVRADIELYLKEELGFMSPPVSQAEVEQLVERAGTLFIYAATLVRYIQCGKRLADPHKRLRSVLGLASEPTKKHTQINALYTAVLKAALNEDELELDEAEDIRVVLRTVLFAQEPISVETIAELEEIDDPQRVIHALHPLRSVLYQSDETGLVSTLHASFPDFMFSHERSGTYFYDVVEHSQLLARRCFLVMKNQLRFNICNLASSFVPDKEVENIEQRIKASISPTLAYACRYWASHLGLALRSDMLLTLLDEFLCHRLLFWMEVLSLRRELLAGVHQLLKIQQWLEVNLLLSKLVHYIDDAHGFITTFAMNPTLQSTPHIYVSSLSLCPCSSSVRKNYRKQSRGLLDLKGSLMEVRESAPLAVWNTGLGKIYSLALSPDGTRVAIGSSNTTVHILSAYDGTAQVGPLQGHVGYVSSVAFSPDGARVVSASFGSIRIWNAINGTLIAGPFKNHTGYINTVSFSPDGTRVVSGGHDCAVRVWNAHDGSPSFGRSIDHVEPIYCVQFSPSGALIASPSVNHTIQLWDSRSGTPTGPPFTGHTARVECLAFTPDGTRLVSGSRDATVRIWNVFDGSPVTSPLEGHTFLVDSVTVSPDGMRVASAGNGTVRVWDIENGALIAGPFSGHDISSKCLVYSPDGTRVFSGSPNGTICVQNVRDGMLFPTSLPPQDVLIGIKSVIFCPENANFMSSDGYGSLRIWDTIDGSYITSPNKAKIIPSSLSTLSPDGSAVACTTNNGNLQIVDTINGTPVAGPFEIERSELSTLSFSRNNRAVIMGYLDGTIKVCDLKSGNTTVGSFMAHHKRVSSISESPDCSLLVSHSNYEMAIRVWNIVTPALDLQLFSTSIDPSSGHSYAAVYDGWSIREDGWAVNNSQHLLFWLPPDLASAWCSPYATLAITKAGTLQVPKQKLFVGDQWTRCYIPD</sequence>
<evidence type="ECO:0000313" key="5">
    <source>
        <dbReference type="EMBL" id="KEP47076.1"/>
    </source>
</evidence>
<dbReference type="CDD" id="cd00200">
    <property type="entry name" value="WD40"/>
    <property type="match status" value="2"/>
</dbReference>
<dbReference type="HOGENOM" id="CLU_000288_6_3_1"/>
<dbReference type="InterPro" id="IPR056884">
    <property type="entry name" value="NPHP3-like_N"/>
</dbReference>
<proteinExistence type="predicted"/>
<dbReference type="PROSITE" id="PS50082">
    <property type="entry name" value="WD_REPEATS_2"/>
    <property type="match status" value="5"/>
</dbReference>
<dbReference type="AlphaFoldDB" id="A0A074RIY5"/>
<dbReference type="Gene3D" id="3.40.50.300">
    <property type="entry name" value="P-loop containing nucleotide triphosphate hydrolases"/>
    <property type="match status" value="1"/>
</dbReference>
<dbReference type="Proteomes" id="UP000027456">
    <property type="component" value="Unassembled WGS sequence"/>
</dbReference>